<gene>
    <name evidence="2" type="ORF">SAMN05421670_0836</name>
</gene>
<dbReference type="OrthoDB" id="7845843at2"/>
<dbReference type="Pfam" id="PF13456">
    <property type="entry name" value="RVT_3"/>
    <property type="match status" value="1"/>
</dbReference>
<evidence type="ECO:0000313" key="2">
    <source>
        <dbReference type="EMBL" id="SFQ07363.1"/>
    </source>
</evidence>
<dbReference type="InterPro" id="IPR002156">
    <property type="entry name" value="RNaseH_domain"/>
</dbReference>
<dbReference type="PROSITE" id="PS50879">
    <property type="entry name" value="RNASE_H_1"/>
    <property type="match status" value="1"/>
</dbReference>
<protein>
    <submittedName>
        <fullName evidence="2">Ribonuclease HI</fullName>
    </submittedName>
</protein>
<dbReference type="Proteomes" id="UP000198734">
    <property type="component" value="Unassembled WGS sequence"/>
</dbReference>
<dbReference type="SUPFAM" id="SSF53098">
    <property type="entry name" value="Ribonuclease H-like"/>
    <property type="match status" value="1"/>
</dbReference>
<dbReference type="InterPro" id="IPR053151">
    <property type="entry name" value="RNase_H-like"/>
</dbReference>
<dbReference type="STRING" id="126156.SAMN05421670_0836"/>
<dbReference type="GO" id="GO:0004523">
    <property type="term" value="F:RNA-DNA hybrid ribonuclease activity"/>
    <property type="evidence" value="ECO:0007669"/>
    <property type="project" value="InterPro"/>
</dbReference>
<dbReference type="InterPro" id="IPR012337">
    <property type="entry name" value="RNaseH-like_sf"/>
</dbReference>
<evidence type="ECO:0000259" key="1">
    <source>
        <dbReference type="PROSITE" id="PS50879"/>
    </source>
</evidence>
<reference evidence="3" key="1">
    <citation type="submission" date="2016-10" db="EMBL/GenBank/DDBJ databases">
        <authorList>
            <person name="Varghese N."/>
            <person name="Submissions S."/>
        </authorList>
    </citation>
    <scope>NUCLEOTIDE SEQUENCE [LARGE SCALE GENOMIC DNA]</scope>
    <source>
        <strain evidence="3">DSM 11706</strain>
    </source>
</reference>
<accession>A0A1I5VIS9</accession>
<evidence type="ECO:0000313" key="3">
    <source>
        <dbReference type="Proteomes" id="UP000198734"/>
    </source>
</evidence>
<proteinExistence type="predicted"/>
<keyword evidence="3" id="KW-1185">Reference proteome</keyword>
<name>A0A1I5VIS9_9BACI</name>
<feature type="domain" description="RNase H type-1" evidence="1">
    <location>
        <begin position="1"/>
        <end position="126"/>
    </location>
</feature>
<dbReference type="InterPro" id="IPR036397">
    <property type="entry name" value="RNaseH_sf"/>
</dbReference>
<dbReference type="RefSeq" id="WP_093534452.1">
    <property type="nucleotide sequence ID" value="NZ_FOXU01000001.1"/>
</dbReference>
<dbReference type="AlphaFoldDB" id="A0A1I5VIS9"/>
<organism evidence="2 3">
    <name type="scientific">Psychrobacillus psychrotolerans</name>
    <dbReference type="NCBI Taxonomy" id="126156"/>
    <lineage>
        <taxon>Bacteria</taxon>
        <taxon>Bacillati</taxon>
        <taxon>Bacillota</taxon>
        <taxon>Bacilli</taxon>
        <taxon>Bacillales</taxon>
        <taxon>Bacillaceae</taxon>
        <taxon>Psychrobacillus</taxon>
    </lineage>
</organism>
<sequence>MLEVYIDGSTTGNPGPSGIGVFIKGEGHHLRFSEFIGEYSNHTTEFIALQRGLEEAKKLSPSIVSARSDSQIVCAAVEKRYAKNPEFAAILEQILAIIDTFDFFFIKWIPDDQNKAAHALARDAVLKQLPKK</sequence>
<dbReference type="PANTHER" id="PTHR47723">
    <property type="entry name" value="OS05G0353850 PROTEIN"/>
    <property type="match status" value="1"/>
</dbReference>
<dbReference type="Gene3D" id="3.30.420.10">
    <property type="entry name" value="Ribonuclease H-like superfamily/Ribonuclease H"/>
    <property type="match status" value="1"/>
</dbReference>
<dbReference type="PANTHER" id="PTHR47723:SF19">
    <property type="entry name" value="POLYNUCLEOTIDYL TRANSFERASE, RIBONUCLEASE H-LIKE SUPERFAMILY PROTEIN"/>
    <property type="match status" value="1"/>
</dbReference>
<dbReference type="EMBL" id="FOXU01000001">
    <property type="protein sequence ID" value="SFQ07363.1"/>
    <property type="molecule type" value="Genomic_DNA"/>
</dbReference>
<dbReference type="GO" id="GO:0003676">
    <property type="term" value="F:nucleic acid binding"/>
    <property type="evidence" value="ECO:0007669"/>
    <property type="project" value="InterPro"/>
</dbReference>
<dbReference type="CDD" id="cd09279">
    <property type="entry name" value="RNase_HI_like"/>
    <property type="match status" value="1"/>
</dbReference>